<evidence type="ECO:0000313" key="2">
    <source>
        <dbReference type="Proteomes" id="UP001172101"/>
    </source>
</evidence>
<protein>
    <submittedName>
        <fullName evidence="1">Uncharacterized protein</fullName>
    </submittedName>
</protein>
<dbReference type="RefSeq" id="XP_060294980.1">
    <property type="nucleotide sequence ID" value="XM_060445743.1"/>
</dbReference>
<organism evidence="1 2">
    <name type="scientific">Lasiosphaeria miniovina</name>
    <dbReference type="NCBI Taxonomy" id="1954250"/>
    <lineage>
        <taxon>Eukaryota</taxon>
        <taxon>Fungi</taxon>
        <taxon>Dikarya</taxon>
        <taxon>Ascomycota</taxon>
        <taxon>Pezizomycotina</taxon>
        <taxon>Sordariomycetes</taxon>
        <taxon>Sordariomycetidae</taxon>
        <taxon>Sordariales</taxon>
        <taxon>Lasiosphaeriaceae</taxon>
        <taxon>Lasiosphaeria</taxon>
    </lineage>
</organism>
<accession>A0AA40AD70</accession>
<name>A0AA40AD70_9PEZI</name>
<proteinExistence type="predicted"/>
<gene>
    <name evidence="1" type="ORF">B0T26DRAFT_753747</name>
</gene>
<keyword evidence="2" id="KW-1185">Reference proteome</keyword>
<comment type="caution">
    <text evidence="1">The sequence shown here is derived from an EMBL/GenBank/DDBJ whole genome shotgun (WGS) entry which is preliminary data.</text>
</comment>
<dbReference type="GeneID" id="85329013"/>
<dbReference type="Proteomes" id="UP001172101">
    <property type="component" value="Unassembled WGS sequence"/>
</dbReference>
<reference evidence="1" key="1">
    <citation type="submission" date="2023-06" db="EMBL/GenBank/DDBJ databases">
        <title>Genome-scale phylogeny and comparative genomics of the fungal order Sordariales.</title>
        <authorList>
            <consortium name="Lawrence Berkeley National Laboratory"/>
            <person name="Hensen N."/>
            <person name="Bonometti L."/>
            <person name="Westerberg I."/>
            <person name="Brannstrom I.O."/>
            <person name="Guillou S."/>
            <person name="Cros-Aarteil S."/>
            <person name="Calhoun S."/>
            <person name="Haridas S."/>
            <person name="Kuo A."/>
            <person name="Mondo S."/>
            <person name="Pangilinan J."/>
            <person name="Riley R."/>
            <person name="LaButti K."/>
            <person name="Andreopoulos B."/>
            <person name="Lipzen A."/>
            <person name="Chen C."/>
            <person name="Yanf M."/>
            <person name="Daum C."/>
            <person name="Ng V."/>
            <person name="Clum A."/>
            <person name="Steindorff A."/>
            <person name="Ohm R."/>
            <person name="Martin F."/>
            <person name="Silar P."/>
            <person name="Natvig D."/>
            <person name="Lalanne C."/>
            <person name="Gautier V."/>
            <person name="Ament-velasquez S.L."/>
            <person name="Kruys A."/>
            <person name="Hutchinson M.I."/>
            <person name="Powell A.J."/>
            <person name="Barry K."/>
            <person name="Miller A.N."/>
            <person name="Grigoriev I.V."/>
            <person name="Debuchy R."/>
            <person name="Gladieux P."/>
            <person name="Thoren M.H."/>
            <person name="Johannesson H."/>
        </authorList>
    </citation>
    <scope>NUCLEOTIDE SEQUENCE</scope>
    <source>
        <strain evidence="1">SMH2392-1A</strain>
    </source>
</reference>
<dbReference type="EMBL" id="JAUIRO010000005">
    <property type="protein sequence ID" value="KAK0713657.1"/>
    <property type="molecule type" value="Genomic_DNA"/>
</dbReference>
<sequence length="197" mass="21456">MSALYPQPSTTGIPHPAPGFYTEVRMHMQYQMYPVEPRRPDHSLYTTAMTDCTVVATFNTVTRQRTMCHVAGGNMSDGFVHTLATQFIDANTIVIIASGTSPSHSGFVDEFRNAVQRIAEGMHRVGRGSVLSRADNSSGRPRPTPGARFWMYHTSRLPHSVDGSSFILRPDGVFGREGSGPVLLCATTLSGSQSLPI</sequence>
<dbReference type="AlphaFoldDB" id="A0AA40AD70"/>
<evidence type="ECO:0000313" key="1">
    <source>
        <dbReference type="EMBL" id="KAK0713657.1"/>
    </source>
</evidence>